<dbReference type="EC" id="2.3.1.-" evidence="4"/>
<proteinExistence type="predicted"/>
<feature type="domain" description="N-acetyltransferase" evidence="3">
    <location>
        <begin position="10"/>
        <end position="175"/>
    </location>
</feature>
<dbReference type="PANTHER" id="PTHR43072">
    <property type="entry name" value="N-ACETYLTRANSFERASE"/>
    <property type="match status" value="1"/>
</dbReference>
<keyword evidence="5" id="KW-1185">Reference proteome</keyword>
<keyword evidence="1 4" id="KW-0808">Transferase</keyword>
<protein>
    <submittedName>
        <fullName evidence="4">N-acyltransferase YncA</fullName>
        <ecNumber evidence="4">2.3.1.-</ecNumber>
    </submittedName>
</protein>
<evidence type="ECO:0000259" key="3">
    <source>
        <dbReference type="PROSITE" id="PS51186"/>
    </source>
</evidence>
<name>A0A2S3W5B3_9PROT</name>
<organism evidence="4 5">
    <name type="scientific">Novacetimonas maltaceti</name>
    <dbReference type="NCBI Taxonomy" id="1203393"/>
    <lineage>
        <taxon>Bacteria</taxon>
        <taxon>Pseudomonadati</taxon>
        <taxon>Pseudomonadota</taxon>
        <taxon>Alphaproteobacteria</taxon>
        <taxon>Acetobacterales</taxon>
        <taxon>Acetobacteraceae</taxon>
        <taxon>Novacetimonas</taxon>
    </lineage>
</organism>
<dbReference type="CDD" id="cd04301">
    <property type="entry name" value="NAT_SF"/>
    <property type="match status" value="1"/>
</dbReference>
<dbReference type="Gene3D" id="3.40.630.30">
    <property type="match status" value="1"/>
</dbReference>
<evidence type="ECO:0000256" key="2">
    <source>
        <dbReference type="ARBA" id="ARBA00023315"/>
    </source>
</evidence>
<reference evidence="4 5" key="1">
    <citation type="submission" date="2018-01" db="EMBL/GenBank/DDBJ databases">
        <title>Draft Genome Sequence of Komagataeibacter maltaceti LMG 1529, a Vinegar Producing Acetic Acid Bacterium Isolated from Malt Vinegar Brewery Acetifiers.</title>
        <authorList>
            <person name="Zhang Q."/>
            <person name="Hollensteiner J."/>
            <person name="Poehlein A."/>
            <person name="Daniel R."/>
        </authorList>
    </citation>
    <scope>NUCLEOTIDE SEQUENCE [LARGE SCALE GENOMIC DNA]</scope>
    <source>
        <strain evidence="4 5">LMG 1529</strain>
    </source>
</reference>
<dbReference type="Proteomes" id="UP000237344">
    <property type="component" value="Unassembled WGS sequence"/>
</dbReference>
<dbReference type="OrthoDB" id="5459937at2"/>
<accession>A0A2S3W5B3</accession>
<dbReference type="GO" id="GO:0016747">
    <property type="term" value="F:acyltransferase activity, transferring groups other than amino-acyl groups"/>
    <property type="evidence" value="ECO:0007669"/>
    <property type="project" value="InterPro"/>
</dbReference>
<dbReference type="PANTHER" id="PTHR43072:SF23">
    <property type="entry name" value="UPF0039 PROTEIN C11D3.02C"/>
    <property type="match status" value="1"/>
</dbReference>
<dbReference type="RefSeq" id="WP_110094017.1">
    <property type="nucleotide sequence ID" value="NZ_NKUE01000001.1"/>
</dbReference>
<evidence type="ECO:0000313" key="4">
    <source>
        <dbReference type="EMBL" id="POF64065.1"/>
    </source>
</evidence>
<dbReference type="InterPro" id="IPR000182">
    <property type="entry name" value="GNAT_dom"/>
</dbReference>
<gene>
    <name evidence="4" type="primary">yncA</name>
    <name evidence="4" type="ORF">KMAL_03310</name>
</gene>
<sequence>MPDPVTVTDIRIRPATPDDIPAIVDIINDAIRNSTTLWETRETTVPVRLEWLRDSNAQGFPILVAVTPDGTVAGYCSWKTFRPFSGYAHTVEHSIYIAPAFKRRGIGSLLLGHLCELARKSDVHVMVAAITASNTPSRLLHERFDFQPGGMIPQCGTKFGRWMDLMFLYKLVPND</sequence>
<dbReference type="PROSITE" id="PS51186">
    <property type="entry name" value="GNAT"/>
    <property type="match status" value="1"/>
</dbReference>
<evidence type="ECO:0000313" key="5">
    <source>
        <dbReference type="Proteomes" id="UP000237344"/>
    </source>
</evidence>
<comment type="caution">
    <text evidence="4">The sequence shown here is derived from an EMBL/GenBank/DDBJ whole genome shotgun (WGS) entry which is preliminary data.</text>
</comment>
<dbReference type="InterPro" id="IPR016181">
    <property type="entry name" value="Acyl_CoA_acyltransferase"/>
</dbReference>
<keyword evidence="2 4" id="KW-0012">Acyltransferase</keyword>
<dbReference type="SUPFAM" id="SSF55729">
    <property type="entry name" value="Acyl-CoA N-acyltransferases (Nat)"/>
    <property type="match status" value="1"/>
</dbReference>
<evidence type="ECO:0000256" key="1">
    <source>
        <dbReference type="ARBA" id="ARBA00022679"/>
    </source>
</evidence>
<dbReference type="Pfam" id="PF00583">
    <property type="entry name" value="Acetyltransf_1"/>
    <property type="match status" value="1"/>
</dbReference>
<dbReference type="AlphaFoldDB" id="A0A2S3W5B3"/>
<dbReference type="EMBL" id="POTC01000002">
    <property type="protein sequence ID" value="POF64065.1"/>
    <property type="molecule type" value="Genomic_DNA"/>
</dbReference>